<name>A0A1I4EXD8_9HYPH</name>
<sequence length="60" mass="6483">MASQSATQSIGWMCHDPSVSGSMLVGSSALRFAWQIIRYSPRILIIANIILGSLRTNMGS</sequence>
<gene>
    <name evidence="1" type="ORF">SAMN04488498_13119</name>
</gene>
<evidence type="ECO:0000313" key="2">
    <source>
        <dbReference type="Proteomes" id="UP000323300"/>
    </source>
</evidence>
<dbReference type="AlphaFoldDB" id="A0A1I4EXD8"/>
<dbReference type="Proteomes" id="UP000323300">
    <property type="component" value="Unassembled WGS sequence"/>
</dbReference>
<proteinExistence type="predicted"/>
<dbReference type="EMBL" id="FOSL01000031">
    <property type="protein sequence ID" value="SFL09750.1"/>
    <property type="molecule type" value="Genomic_DNA"/>
</dbReference>
<keyword evidence="2" id="KW-1185">Reference proteome</keyword>
<reference evidence="1 2" key="1">
    <citation type="submission" date="2016-10" db="EMBL/GenBank/DDBJ databases">
        <authorList>
            <person name="Varghese N."/>
            <person name="Submissions S."/>
        </authorList>
    </citation>
    <scope>NUCLEOTIDE SEQUENCE [LARGE SCALE GENOMIC DNA]</scope>
    <source>
        <strain evidence="1 2">DSM 21822</strain>
    </source>
</reference>
<protein>
    <submittedName>
        <fullName evidence="1">Uncharacterized protein</fullName>
    </submittedName>
</protein>
<evidence type="ECO:0000313" key="1">
    <source>
        <dbReference type="EMBL" id="SFL09750.1"/>
    </source>
</evidence>
<accession>A0A1I4EXD8</accession>
<organism evidence="1 2">
    <name type="scientific">Neomesorhizobium albiziae</name>
    <dbReference type="NCBI Taxonomy" id="335020"/>
    <lineage>
        <taxon>Bacteria</taxon>
        <taxon>Pseudomonadati</taxon>
        <taxon>Pseudomonadota</taxon>
        <taxon>Alphaproteobacteria</taxon>
        <taxon>Hyphomicrobiales</taxon>
        <taxon>Phyllobacteriaceae</taxon>
        <taxon>Neomesorhizobium</taxon>
    </lineage>
</organism>